<feature type="region of interest" description="Disordered" evidence="1">
    <location>
        <begin position="1"/>
        <end position="21"/>
    </location>
</feature>
<dbReference type="RefSeq" id="XP_007864579.1">
    <property type="nucleotide sequence ID" value="XM_007866388.1"/>
</dbReference>
<evidence type="ECO:0000313" key="2">
    <source>
        <dbReference type="EMBL" id="EPQ57490.1"/>
    </source>
</evidence>
<evidence type="ECO:0000313" key="3">
    <source>
        <dbReference type="Proteomes" id="UP000030669"/>
    </source>
</evidence>
<proteinExistence type="predicted"/>
<gene>
    <name evidence="2" type="ORF">GLOTRDRAFT_110598</name>
</gene>
<name>S7RSA3_GLOTA</name>
<accession>S7RSA3</accession>
<dbReference type="Proteomes" id="UP000030669">
    <property type="component" value="Unassembled WGS sequence"/>
</dbReference>
<protein>
    <submittedName>
        <fullName evidence="2">Uncharacterized protein</fullName>
    </submittedName>
</protein>
<sequence length="59" mass="6864">KLFCERERNSRRRRGRSRGYRGDSWGNIYLAKKKVTTCAGLSYGERRYPVIAALGKEIL</sequence>
<dbReference type="AlphaFoldDB" id="S7RSA3"/>
<keyword evidence="3" id="KW-1185">Reference proteome</keyword>
<evidence type="ECO:0000256" key="1">
    <source>
        <dbReference type="SAM" id="MobiDB-lite"/>
    </source>
</evidence>
<dbReference type="HOGENOM" id="CLU_2967237_0_0_1"/>
<dbReference type="KEGG" id="gtr:GLOTRDRAFT_110598"/>
<reference evidence="2 3" key="1">
    <citation type="journal article" date="2012" name="Science">
        <title>The Paleozoic origin of enzymatic lignin decomposition reconstructed from 31 fungal genomes.</title>
        <authorList>
            <person name="Floudas D."/>
            <person name="Binder M."/>
            <person name="Riley R."/>
            <person name="Barry K."/>
            <person name="Blanchette R.A."/>
            <person name="Henrissat B."/>
            <person name="Martinez A.T."/>
            <person name="Otillar R."/>
            <person name="Spatafora J.W."/>
            <person name="Yadav J.S."/>
            <person name="Aerts A."/>
            <person name="Benoit I."/>
            <person name="Boyd A."/>
            <person name="Carlson A."/>
            <person name="Copeland A."/>
            <person name="Coutinho P.M."/>
            <person name="de Vries R.P."/>
            <person name="Ferreira P."/>
            <person name="Findley K."/>
            <person name="Foster B."/>
            <person name="Gaskell J."/>
            <person name="Glotzer D."/>
            <person name="Gorecki P."/>
            <person name="Heitman J."/>
            <person name="Hesse C."/>
            <person name="Hori C."/>
            <person name="Igarashi K."/>
            <person name="Jurgens J.A."/>
            <person name="Kallen N."/>
            <person name="Kersten P."/>
            <person name="Kohler A."/>
            <person name="Kuees U."/>
            <person name="Kumar T.K.A."/>
            <person name="Kuo A."/>
            <person name="LaButti K."/>
            <person name="Larrondo L.F."/>
            <person name="Lindquist E."/>
            <person name="Ling A."/>
            <person name="Lombard V."/>
            <person name="Lucas S."/>
            <person name="Lundell T."/>
            <person name="Martin R."/>
            <person name="McLaughlin D.J."/>
            <person name="Morgenstern I."/>
            <person name="Morin E."/>
            <person name="Murat C."/>
            <person name="Nagy L.G."/>
            <person name="Nolan M."/>
            <person name="Ohm R.A."/>
            <person name="Patyshakuliyeva A."/>
            <person name="Rokas A."/>
            <person name="Ruiz-Duenas F.J."/>
            <person name="Sabat G."/>
            <person name="Salamov A."/>
            <person name="Samejima M."/>
            <person name="Schmutz J."/>
            <person name="Slot J.C."/>
            <person name="St John F."/>
            <person name="Stenlid J."/>
            <person name="Sun H."/>
            <person name="Sun S."/>
            <person name="Syed K."/>
            <person name="Tsang A."/>
            <person name="Wiebenga A."/>
            <person name="Young D."/>
            <person name="Pisabarro A."/>
            <person name="Eastwood D.C."/>
            <person name="Martin F."/>
            <person name="Cullen D."/>
            <person name="Grigoriev I.V."/>
            <person name="Hibbett D.S."/>
        </authorList>
    </citation>
    <scope>NUCLEOTIDE SEQUENCE [LARGE SCALE GENOMIC DNA]</scope>
    <source>
        <strain evidence="2 3">ATCC 11539</strain>
    </source>
</reference>
<feature type="non-terminal residue" evidence="2">
    <location>
        <position position="1"/>
    </location>
</feature>
<dbReference type="GeneID" id="19299249"/>
<organism evidence="2 3">
    <name type="scientific">Gloeophyllum trabeum (strain ATCC 11539 / FP-39264 / Madison 617)</name>
    <name type="common">Brown rot fungus</name>
    <dbReference type="NCBI Taxonomy" id="670483"/>
    <lineage>
        <taxon>Eukaryota</taxon>
        <taxon>Fungi</taxon>
        <taxon>Dikarya</taxon>
        <taxon>Basidiomycota</taxon>
        <taxon>Agaricomycotina</taxon>
        <taxon>Agaricomycetes</taxon>
        <taxon>Gloeophyllales</taxon>
        <taxon>Gloeophyllaceae</taxon>
        <taxon>Gloeophyllum</taxon>
    </lineage>
</organism>
<dbReference type="EMBL" id="KB469299">
    <property type="protein sequence ID" value="EPQ57490.1"/>
    <property type="molecule type" value="Genomic_DNA"/>
</dbReference>
<feature type="compositionally biased region" description="Basic residues" evidence="1">
    <location>
        <begin position="9"/>
        <end position="19"/>
    </location>
</feature>